<sequence>MGNTWEQLEALQPNVLKILQNSLLKERVAHAYLFEGSKGTGKKQISFLFAKALFCQNPVNHRPCHECSNCRRIDSGNHPDIHLIEPAGLSIKKEQIQFLQSEFTKTGVESNKKLYIVNHVDKMTVSAANSLLKFLEEPGNGTYAILLTENIQRLLDTIISRCQVISFRSLTPEQLAEKLVENGLSGVDASILSNLTNSIDEAIELSKDEWFGLAIKLVIQLYEVLTTRPQQALLFIHEKWVAHFKEKEQAHIGLTLLMLLYRDLLTLQVGQESKIVYRHKIEELKQQALQTTQEKAIYRLEVILKAKNKLNSNMNLQLLMEQLVLDLQEG</sequence>
<dbReference type="EMBL" id="CP009920">
    <property type="protein sequence ID" value="AJI24946.1"/>
    <property type="molecule type" value="Genomic_DNA"/>
</dbReference>
<dbReference type="PANTHER" id="PTHR11669">
    <property type="entry name" value="REPLICATION FACTOR C / DNA POLYMERASE III GAMMA-TAU SUBUNIT"/>
    <property type="match status" value="1"/>
</dbReference>
<dbReference type="GO" id="GO:0003887">
    <property type="term" value="F:DNA-directed DNA polymerase activity"/>
    <property type="evidence" value="ECO:0007669"/>
    <property type="project" value="UniProtKB-EC"/>
</dbReference>
<dbReference type="AlphaFoldDB" id="A0A0B6AN97"/>
<dbReference type="InterPro" id="IPR027417">
    <property type="entry name" value="P-loop_NTPase"/>
</dbReference>
<dbReference type="InterPro" id="IPR050238">
    <property type="entry name" value="DNA_Rep/Repair_Clamp_Loader"/>
</dbReference>
<evidence type="ECO:0000313" key="1">
    <source>
        <dbReference type="EMBL" id="AJI24946.1"/>
    </source>
</evidence>
<gene>
    <name evidence="1" type="primary">holB</name>
    <name evidence="1" type="ORF">BG04_2326</name>
</gene>
<dbReference type="EC" id="2.7.7.7" evidence="1"/>
<reference evidence="1 2" key="1">
    <citation type="journal article" date="2015" name="Genome Announc.">
        <title>Complete genome sequences for 35 biothreat assay-relevant bacillus species.</title>
        <authorList>
            <person name="Johnson S.L."/>
            <person name="Daligault H.E."/>
            <person name="Davenport K.W."/>
            <person name="Jaissle J."/>
            <person name="Frey K.G."/>
            <person name="Ladner J.T."/>
            <person name="Broomall S.M."/>
            <person name="Bishop-Lilly K.A."/>
            <person name="Bruce D.C."/>
            <person name="Gibbons H.S."/>
            <person name="Coyne S.R."/>
            <person name="Lo C.C."/>
            <person name="Meincke L."/>
            <person name="Munk A.C."/>
            <person name="Koroleva G.I."/>
            <person name="Rosenzweig C.N."/>
            <person name="Palacios G.F."/>
            <person name="Redden C.L."/>
            <person name="Minogue T.D."/>
            <person name="Chain P.S."/>
        </authorList>
    </citation>
    <scope>NUCLEOTIDE SEQUENCE [LARGE SCALE GENOMIC DNA]</scope>
    <source>
        <strain evidence="2">ATCC 14581 / DSM 32 / JCM 2506 / NBRC 15308 / NCIMB 9376 / NCTC 10342 / NRRL B-14308 / VKM B-512</strain>
    </source>
</reference>
<name>A0A0B6AN97_PRIM2</name>
<dbReference type="NCBIfam" id="NF005972">
    <property type="entry name" value="PRK08058.1"/>
    <property type="match status" value="1"/>
</dbReference>
<dbReference type="Pfam" id="PF13177">
    <property type="entry name" value="DNA_pol3_delta2"/>
    <property type="match status" value="1"/>
</dbReference>
<dbReference type="InterPro" id="IPR004622">
    <property type="entry name" value="DNA_pol_HolB"/>
</dbReference>
<dbReference type="GO" id="GO:0008408">
    <property type="term" value="F:3'-5' exonuclease activity"/>
    <property type="evidence" value="ECO:0007669"/>
    <property type="project" value="InterPro"/>
</dbReference>
<dbReference type="SUPFAM" id="SSF52540">
    <property type="entry name" value="P-loop containing nucleoside triphosphate hydrolases"/>
    <property type="match status" value="1"/>
</dbReference>
<protein>
    <submittedName>
        <fullName evidence="1">DNA polymerase III, delta' subunit</fullName>
        <ecNumber evidence="1">2.7.7.7</ecNumber>
    </submittedName>
</protein>
<accession>A0A0B6AN97</accession>
<dbReference type="FunFam" id="3.40.50.300:FF:001255">
    <property type="entry name" value="DNA polymerase III subunit delta"/>
    <property type="match status" value="1"/>
</dbReference>
<evidence type="ECO:0000313" key="2">
    <source>
        <dbReference type="Proteomes" id="UP000031829"/>
    </source>
</evidence>
<proteinExistence type="predicted"/>
<dbReference type="KEGG" id="bmeg:BG04_2326"/>
<dbReference type="Proteomes" id="UP000031829">
    <property type="component" value="Chromosome"/>
</dbReference>
<keyword evidence="1" id="KW-0808">Transferase</keyword>
<dbReference type="PANTHER" id="PTHR11669:SF8">
    <property type="entry name" value="DNA POLYMERASE III SUBUNIT DELTA"/>
    <property type="match status" value="1"/>
</dbReference>
<dbReference type="Gene3D" id="3.40.50.300">
    <property type="entry name" value="P-loop containing nucleotide triphosphate hydrolases"/>
    <property type="match status" value="1"/>
</dbReference>
<dbReference type="RefSeq" id="WP_016762697.1">
    <property type="nucleotide sequence ID" value="NZ_BCVB01000020.1"/>
</dbReference>
<organism evidence="1 2">
    <name type="scientific">Priestia megaterium (strain ATCC 14581 / DSM 32 / CCUG 1817 / JCM 2506 / NBRC 15308 / NCIMB 9376 / NCTC 10342 / NRRL B-14308 / VKM B-512 / Ford 19)</name>
    <name type="common">Bacillus megaterium</name>
    <dbReference type="NCBI Taxonomy" id="1348623"/>
    <lineage>
        <taxon>Bacteria</taxon>
        <taxon>Bacillati</taxon>
        <taxon>Bacillota</taxon>
        <taxon>Bacilli</taxon>
        <taxon>Bacillales</taxon>
        <taxon>Bacillaceae</taxon>
        <taxon>Priestia</taxon>
    </lineage>
</organism>
<dbReference type="HOGENOM" id="CLU_006229_4_5_9"/>
<keyword evidence="1" id="KW-0548">Nucleotidyltransferase</keyword>
<dbReference type="GeneID" id="93640395"/>
<dbReference type="NCBIfam" id="TIGR00678">
    <property type="entry name" value="holB"/>
    <property type="match status" value="1"/>
</dbReference>
<dbReference type="GO" id="GO:0006261">
    <property type="term" value="P:DNA-templated DNA replication"/>
    <property type="evidence" value="ECO:0007669"/>
    <property type="project" value="TreeGrafter"/>
</dbReference>